<keyword evidence="4" id="KW-0653">Protein transport</keyword>
<evidence type="ECO:0000313" key="13">
    <source>
        <dbReference type="Proteomes" id="UP001159641"/>
    </source>
</evidence>
<evidence type="ECO:0000256" key="6">
    <source>
        <dbReference type="ARBA" id="ARBA00023010"/>
    </source>
</evidence>
<dbReference type="FunFam" id="1.10.287.2900:FF:000001">
    <property type="entry name" value="mitochondrial intermembrane space import and assembly protein 40"/>
    <property type="match status" value="1"/>
</dbReference>
<dbReference type="PROSITE" id="PS51808">
    <property type="entry name" value="CHCH"/>
    <property type="match status" value="1"/>
</dbReference>
<keyword evidence="3" id="KW-0813">Transport</keyword>
<organism evidence="12 13">
    <name type="scientific">Eschrichtius robustus</name>
    <name type="common">California gray whale</name>
    <name type="synonym">Eschrichtius gibbosus</name>
    <dbReference type="NCBI Taxonomy" id="9764"/>
    <lineage>
        <taxon>Eukaryota</taxon>
        <taxon>Metazoa</taxon>
        <taxon>Chordata</taxon>
        <taxon>Craniata</taxon>
        <taxon>Vertebrata</taxon>
        <taxon>Euteleostomi</taxon>
        <taxon>Mammalia</taxon>
        <taxon>Eutheria</taxon>
        <taxon>Laurasiatheria</taxon>
        <taxon>Artiodactyla</taxon>
        <taxon>Whippomorpha</taxon>
        <taxon>Cetacea</taxon>
        <taxon>Mysticeti</taxon>
        <taxon>Eschrichtiidae</taxon>
        <taxon>Eschrichtius</taxon>
    </lineage>
</organism>
<accession>A0AB34HK81</accession>
<proteinExistence type="predicted"/>
<dbReference type="GO" id="GO:0015035">
    <property type="term" value="F:protein-disulfide reductase activity"/>
    <property type="evidence" value="ECO:0007669"/>
    <property type="project" value="InterPro"/>
</dbReference>
<comment type="subcellular location">
    <subcellularLocation>
        <location evidence="1">Mitochondrion intermembrane space</location>
    </subcellularLocation>
</comment>
<dbReference type="PANTHER" id="PTHR21622:SF0">
    <property type="entry name" value="COILED-COIL-HELIX-COILED-COIL-HELIX DOMAIN CONTAINING 4"/>
    <property type="match status" value="1"/>
</dbReference>
<keyword evidence="13" id="KW-1185">Reference proteome</keyword>
<dbReference type="GO" id="GO:0045041">
    <property type="term" value="P:protein import into mitochondrial intermembrane space"/>
    <property type="evidence" value="ECO:0007669"/>
    <property type="project" value="InterPro"/>
</dbReference>
<dbReference type="EMBL" id="JAIQCJ010001016">
    <property type="protein sequence ID" value="KAJ8793196.1"/>
    <property type="molecule type" value="Genomic_DNA"/>
</dbReference>
<evidence type="ECO:0000256" key="10">
    <source>
        <dbReference type="ARBA" id="ARBA00080177"/>
    </source>
</evidence>
<dbReference type="Gene3D" id="1.10.287.2900">
    <property type="match status" value="1"/>
</dbReference>
<dbReference type="InterPro" id="IPR039289">
    <property type="entry name" value="CHCHD4"/>
</dbReference>
<dbReference type="AlphaFoldDB" id="A0AB34HK81"/>
<protein>
    <recommendedName>
        <fullName evidence="2">Mitochondrial intermembrane space import and assembly protein 40</fullName>
    </recommendedName>
    <alternativeName>
        <fullName evidence="10">Coiled-coil-helix-coiled-coil-helix domain-containing protein 4</fullName>
    </alternativeName>
</protein>
<evidence type="ECO:0000256" key="4">
    <source>
        <dbReference type="ARBA" id="ARBA00022927"/>
    </source>
</evidence>
<comment type="caution">
    <text evidence="12">The sequence shown here is derived from an EMBL/GenBank/DDBJ whole genome shotgun (WGS) entry which is preliminary data.</text>
</comment>
<evidence type="ECO:0000256" key="1">
    <source>
        <dbReference type="ARBA" id="ARBA00004569"/>
    </source>
</evidence>
<keyword evidence="8" id="KW-1015">Disulfide bond</keyword>
<keyword evidence="9" id="KW-0676">Redox-active center</keyword>
<reference evidence="12 13" key="1">
    <citation type="submission" date="2022-11" db="EMBL/GenBank/DDBJ databases">
        <title>Whole genome sequence of Eschrichtius robustus ER-17-0199.</title>
        <authorList>
            <person name="Bruniche-Olsen A."/>
            <person name="Black A.N."/>
            <person name="Fields C.J."/>
            <person name="Walden K."/>
            <person name="Dewoody J.A."/>
        </authorList>
    </citation>
    <scope>NUCLEOTIDE SEQUENCE [LARGE SCALE GENOMIC DNA]</scope>
    <source>
        <strain evidence="12">ER-17-0199</strain>
        <tissue evidence="12">Blubber</tissue>
    </source>
</reference>
<dbReference type="GO" id="GO:0033108">
    <property type="term" value="P:mitochondrial respiratory chain complex assembly"/>
    <property type="evidence" value="ECO:0007669"/>
    <property type="project" value="UniProtKB-ARBA"/>
</dbReference>
<dbReference type="PANTHER" id="PTHR21622">
    <property type="entry name" value="COILED-COIL-HELIX-COILED-COIL-HELIX DOMAIN CONTAINING 4"/>
    <property type="match status" value="1"/>
</dbReference>
<evidence type="ECO:0000256" key="5">
    <source>
        <dbReference type="ARBA" id="ARBA00023002"/>
    </source>
</evidence>
<feature type="compositionally biased region" description="Basic and acidic residues" evidence="11">
    <location>
        <begin position="85"/>
        <end position="94"/>
    </location>
</feature>
<evidence type="ECO:0000256" key="7">
    <source>
        <dbReference type="ARBA" id="ARBA00023128"/>
    </source>
</evidence>
<sequence length="110" mass="12390">MELVANDPNDLYEEKRLILPNGDINWNCPCLGRMASGPCGKLFNVAFSCFRYSMEDVKGSDCIDQFRAMQGCMQKYPDLYFQKEEEKPGDRLEETAASEATATIEEEGSS</sequence>
<feature type="region of interest" description="Disordered" evidence="11">
    <location>
        <begin position="85"/>
        <end position="110"/>
    </location>
</feature>
<keyword evidence="7" id="KW-0496">Mitochondrion</keyword>
<evidence type="ECO:0000256" key="8">
    <source>
        <dbReference type="ARBA" id="ARBA00023157"/>
    </source>
</evidence>
<keyword evidence="6" id="KW-0811">Translocation</keyword>
<dbReference type="GO" id="GO:0005758">
    <property type="term" value="C:mitochondrial intermembrane space"/>
    <property type="evidence" value="ECO:0007669"/>
    <property type="project" value="UniProtKB-SubCell"/>
</dbReference>
<evidence type="ECO:0000256" key="9">
    <source>
        <dbReference type="ARBA" id="ARBA00023284"/>
    </source>
</evidence>
<name>A0AB34HK81_ESCRO</name>
<evidence type="ECO:0000313" key="12">
    <source>
        <dbReference type="EMBL" id="KAJ8793196.1"/>
    </source>
</evidence>
<dbReference type="Proteomes" id="UP001159641">
    <property type="component" value="Unassembled WGS sequence"/>
</dbReference>
<keyword evidence="5" id="KW-0560">Oxidoreductase</keyword>
<evidence type="ECO:0000256" key="11">
    <source>
        <dbReference type="SAM" id="MobiDB-lite"/>
    </source>
</evidence>
<gene>
    <name evidence="12" type="ORF">J1605_000191</name>
</gene>
<evidence type="ECO:0000256" key="2">
    <source>
        <dbReference type="ARBA" id="ARBA00013714"/>
    </source>
</evidence>
<evidence type="ECO:0000256" key="3">
    <source>
        <dbReference type="ARBA" id="ARBA00022448"/>
    </source>
</evidence>